<evidence type="ECO:0000313" key="3">
    <source>
        <dbReference type="Proteomes" id="UP000537729"/>
    </source>
</evidence>
<organism evidence="2 3">
    <name type="scientific">Pseudomonas veronii</name>
    <dbReference type="NCBI Taxonomy" id="76761"/>
    <lineage>
        <taxon>Bacteria</taxon>
        <taxon>Pseudomonadati</taxon>
        <taxon>Pseudomonadota</taxon>
        <taxon>Gammaproteobacteria</taxon>
        <taxon>Pseudomonadales</taxon>
        <taxon>Pseudomonadaceae</taxon>
        <taxon>Pseudomonas</taxon>
    </lineage>
</organism>
<proteinExistence type="predicted"/>
<sequence length="120" mass="12843">MAIKAPSLVGGDASCPAQVSLASGARIKFSIPEPNEVSASAQVSIIVGPDPESPEAEGQEKNAGQYDPNKEDYVKESNLKLDIAADDLKKFVNQTVQVRYAINSESGRFYSKPLMITVSQ</sequence>
<comment type="caution">
    <text evidence="2">The sequence shown here is derived from an EMBL/GenBank/DDBJ whole genome shotgun (WGS) entry which is preliminary data.</text>
</comment>
<protein>
    <submittedName>
        <fullName evidence="2">Uncharacterized protein</fullName>
    </submittedName>
</protein>
<evidence type="ECO:0000313" key="2">
    <source>
        <dbReference type="EMBL" id="NMY10550.1"/>
    </source>
</evidence>
<dbReference type="EMBL" id="JAAQWG010000028">
    <property type="protein sequence ID" value="NMY10550.1"/>
    <property type="molecule type" value="Genomic_DNA"/>
</dbReference>
<reference evidence="2 3" key="1">
    <citation type="journal article" date="2020" name="Front. Microbiol.">
        <title>Genetic Organization of the aprX-lipA2 Operon Affects the Proteolytic Potential of Pseudomonas Species in Milk.</title>
        <authorList>
            <person name="Maier C."/>
            <person name="Huptas C."/>
            <person name="von Neubeck M."/>
            <person name="Scherer S."/>
            <person name="Wenning M."/>
            <person name="Lucking G."/>
        </authorList>
    </citation>
    <scope>NUCLEOTIDE SEQUENCE [LARGE SCALE GENOMIC DNA]</scope>
    <source>
        <strain evidence="2 3">DSM 16272</strain>
    </source>
</reference>
<accession>A0A7Y1A7G8</accession>
<gene>
    <name evidence="2" type="ORF">HBO38_19120</name>
</gene>
<feature type="region of interest" description="Disordered" evidence="1">
    <location>
        <begin position="41"/>
        <end position="71"/>
    </location>
</feature>
<name>A0A7Y1A7G8_PSEVE</name>
<dbReference type="RefSeq" id="WP_169884767.1">
    <property type="nucleotide sequence ID" value="NZ_JAAQWG010000028.1"/>
</dbReference>
<dbReference type="Proteomes" id="UP000537729">
    <property type="component" value="Unassembled WGS sequence"/>
</dbReference>
<evidence type="ECO:0000256" key="1">
    <source>
        <dbReference type="SAM" id="MobiDB-lite"/>
    </source>
</evidence>
<dbReference type="AlphaFoldDB" id="A0A7Y1A7G8"/>